<organism evidence="2 3">
    <name type="scientific">Paenibacillus antibioticophila</name>
    <dbReference type="NCBI Taxonomy" id="1274374"/>
    <lineage>
        <taxon>Bacteria</taxon>
        <taxon>Bacillati</taxon>
        <taxon>Bacillota</taxon>
        <taxon>Bacilli</taxon>
        <taxon>Bacillales</taxon>
        <taxon>Paenibacillaceae</taxon>
        <taxon>Paenibacillus</taxon>
    </lineage>
</organism>
<accession>A0A919XX87</accession>
<dbReference type="SUPFAM" id="SSF49503">
    <property type="entry name" value="Cupredoxins"/>
    <property type="match status" value="1"/>
</dbReference>
<sequence length="123" mass="13295">MRKTIALLMLCVLLTLASACSSNSNSTASPEAQVKPEAELVIEAVNYEFDQKEYRIKKDVPVQITFKNVEGNHGILIPGLRVQLSGKEDSVVIIPKEAGNYEIACSIMCGSGHGTMVSTLIVE</sequence>
<evidence type="ECO:0000256" key="1">
    <source>
        <dbReference type="SAM" id="SignalP"/>
    </source>
</evidence>
<keyword evidence="1" id="KW-0732">Signal</keyword>
<dbReference type="Gene3D" id="2.60.40.420">
    <property type="entry name" value="Cupredoxins - blue copper proteins"/>
    <property type="match status" value="1"/>
</dbReference>
<dbReference type="AlphaFoldDB" id="A0A919XX87"/>
<dbReference type="RefSeq" id="WP_212940784.1">
    <property type="nucleotide sequence ID" value="NZ_BORR01000013.1"/>
</dbReference>
<dbReference type="Proteomes" id="UP000681162">
    <property type="component" value="Unassembled WGS sequence"/>
</dbReference>
<name>A0A919XX87_9BACL</name>
<dbReference type="PROSITE" id="PS51257">
    <property type="entry name" value="PROKAR_LIPOPROTEIN"/>
    <property type="match status" value="1"/>
</dbReference>
<evidence type="ECO:0008006" key="4">
    <source>
        <dbReference type="Google" id="ProtNLM"/>
    </source>
</evidence>
<feature type="signal peptide" evidence="1">
    <location>
        <begin position="1"/>
        <end position="19"/>
    </location>
</feature>
<feature type="chain" id="PRO_5038875445" description="Cytochrome C oxidase subunit II" evidence="1">
    <location>
        <begin position="20"/>
        <end position="123"/>
    </location>
</feature>
<comment type="caution">
    <text evidence="2">The sequence shown here is derived from an EMBL/GenBank/DDBJ whole genome shotgun (WGS) entry which is preliminary data.</text>
</comment>
<gene>
    <name evidence="2" type="ORF">J41TS12_34260</name>
</gene>
<evidence type="ECO:0000313" key="3">
    <source>
        <dbReference type="Proteomes" id="UP000681162"/>
    </source>
</evidence>
<evidence type="ECO:0000313" key="2">
    <source>
        <dbReference type="EMBL" id="GIO38565.1"/>
    </source>
</evidence>
<reference evidence="2 3" key="1">
    <citation type="submission" date="2021-03" db="EMBL/GenBank/DDBJ databases">
        <title>Antimicrobial resistance genes in bacteria isolated from Japanese honey, and their potential for conferring macrolide and lincosamide resistance in the American foulbrood pathogen Paenibacillus larvae.</title>
        <authorList>
            <person name="Okamoto M."/>
            <person name="Kumagai M."/>
            <person name="Kanamori H."/>
            <person name="Takamatsu D."/>
        </authorList>
    </citation>
    <scope>NUCLEOTIDE SEQUENCE [LARGE SCALE GENOMIC DNA]</scope>
    <source>
        <strain evidence="2 3">J41TS12</strain>
    </source>
</reference>
<keyword evidence="3" id="KW-1185">Reference proteome</keyword>
<protein>
    <recommendedName>
        <fullName evidence="4">Cytochrome C oxidase subunit II</fullName>
    </recommendedName>
</protein>
<proteinExistence type="predicted"/>
<dbReference type="InterPro" id="IPR008972">
    <property type="entry name" value="Cupredoxin"/>
</dbReference>
<dbReference type="EMBL" id="BORR01000013">
    <property type="protein sequence ID" value="GIO38565.1"/>
    <property type="molecule type" value="Genomic_DNA"/>
</dbReference>